<proteinExistence type="inferred from homology"/>
<reference evidence="12" key="1">
    <citation type="journal article" date="2014" name="PLoS ONE">
        <title>Transcriptome-Based Identification of ABC Transporters in the Western Tarnished Plant Bug Lygus hesperus.</title>
        <authorList>
            <person name="Hull J.J."/>
            <person name="Chaney K."/>
            <person name="Geib S.M."/>
            <person name="Fabrick J.A."/>
            <person name="Brent C.S."/>
            <person name="Walsh D."/>
            <person name="Lavine L.C."/>
        </authorList>
    </citation>
    <scope>NUCLEOTIDE SEQUENCE</scope>
</reference>
<comment type="catalytic activity">
    <reaction evidence="1 10">
        <text>[protein]-peptidylproline (omega=180) = [protein]-peptidylproline (omega=0)</text>
        <dbReference type="Rhea" id="RHEA:16237"/>
        <dbReference type="Rhea" id="RHEA-COMP:10747"/>
        <dbReference type="Rhea" id="RHEA-COMP:10748"/>
        <dbReference type="ChEBI" id="CHEBI:83833"/>
        <dbReference type="ChEBI" id="CHEBI:83834"/>
        <dbReference type="EC" id="5.2.1.8"/>
    </reaction>
</comment>
<comment type="function">
    <text evidence="10">PPIases accelerate the folding of proteins. It catalyzes the cis-trans isomerization of proline imidic peptide bonds in oligopeptides.</text>
</comment>
<accession>A0A0A9Y1D3</accession>
<evidence type="ECO:0000313" key="12">
    <source>
        <dbReference type="EMBL" id="JAG25446.1"/>
    </source>
</evidence>
<dbReference type="GO" id="GO:0003755">
    <property type="term" value="F:peptidyl-prolyl cis-trans isomerase activity"/>
    <property type="evidence" value="ECO:0007669"/>
    <property type="project" value="UniProtKB-KW"/>
</dbReference>
<dbReference type="EC" id="5.2.1.8" evidence="4 10"/>
<evidence type="ECO:0000256" key="7">
    <source>
        <dbReference type="ARBA" id="ARBA00023235"/>
    </source>
</evidence>
<evidence type="ECO:0000256" key="10">
    <source>
        <dbReference type="RuleBase" id="RU361210"/>
    </source>
</evidence>
<evidence type="ECO:0000256" key="8">
    <source>
        <dbReference type="ARBA" id="ARBA00044786"/>
    </source>
</evidence>
<evidence type="ECO:0000256" key="2">
    <source>
        <dbReference type="ARBA" id="ARBA00004496"/>
    </source>
</evidence>
<feature type="region of interest" description="Disordered" evidence="11">
    <location>
        <begin position="334"/>
        <end position="396"/>
    </location>
</feature>
<feature type="compositionally biased region" description="Pro residues" evidence="11">
    <location>
        <begin position="341"/>
        <end position="353"/>
    </location>
</feature>
<feature type="compositionally biased region" description="Polar residues" evidence="11">
    <location>
        <begin position="387"/>
        <end position="396"/>
    </location>
</feature>
<evidence type="ECO:0000256" key="1">
    <source>
        <dbReference type="ARBA" id="ARBA00000971"/>
    </source>
</evidence>
<dbReference type="FunFam" id="1.20.120.1150:FF:000002">
    <property type="entry name" value="Serine/threonine-protein phosphatase 2A activator"/>
    <property type="match status" value="1"/>
</dbReference>
<evidence type="ECO:0000256" key="11">
    <source>
        <dbReference type="SAM" id="MobiDB-lite"/>
    </source>
</evidence>
<reference evidence="13" key="3">
    <citation type="submission" date="2014-09" db="EMBL/GenBank/DDBJ databases">
        <authorList>
            <person name="Magalhaes I.L.F."/>
            <person name="Oliveira U."/>
            <person name="Santos F.R."/>
            <person name="Vidigal T.H.D.A."/>
            <person name="Brescovit A.D."/>
            <person name="Santos A.J."/>
        </authorList>
    </citation>
    <scope>NUCLEOTIDE SEQUENCE</scope>
</reference>
<dbReference type="GO" id="GO:0000159">
    <property type="term" value="C:protein phosphatase type 2A complex"/>
    <property type="evidence" value="ECO:0007669"/>
    <property type="project" value="TreeGrafter"/>
</dbReference>
<evidence type="ECO:0000256" key="5">
    <source>
        <dbReference type="ARBA" id="ARBA00022490"/>
    </source>
</evidence>
<reference evidence="14" key="4">
    <citation type="journal article" date="2016" name="Gigascience">
        <title>De novo construction of an expanded transcriptome assembly for the western tarnished plant bug, Lygus hesperus.</title>
        <authorList>
            <person name="Tassone E.E."/>
            <person name="Geib S.M."/>
            <person name="Hall B."/>
            <person name="Fabrick J.A."/>
            <person name="Brent C.S."/>
            <person name="Hull J.J."/>
        </authorList>
    </citation>
    <scope>NUCLEOTIDE SEQUENCE</scope>
</reference>
<sequence length="396" mass="44726">MTEPEAKAVEGDKPVTSYSMPQRAVLKIEDMTRWENSEAYYEYLGFILAMNEVIKGHSSKERFPLSPNVEALLKILNHLSDWIDEIPPIQQPQRFGNKAFRTWLDRLTKEGPTLLVELIPPMFHGGLGEAQAYLLEGFGNSTRIDYGTGHEMAFLMFLCCLFKIGVFTKDDQLPVVLKIFTKYLDVARKLQTVYKMEPAGSRGVWALDDFQFIPFLWGSAQLIGHPHIRPSTFLKNDIVFGFYDHFMFLACIKYINENKMGPFAEHSNQLWNISAVPTWDKVNSGLIKMYKGEVLCKFPVVQHVLFGSILPITPVPPSQSERVYTGLVRDGLQPMDRPKPCMQPPPPPPPQPPVYVEHTASTASSIGDEGLVEKFQNVPDPPEQQDAHSNPSSANM</sequence>
<protein>
    <recommendedName>
        <fullName evidence="8 10">Serine/threonine-protein phosphatase 2A activator</fullName>
        <ecNumber evidence="4 10">5.2.1.8</ecNumber>
    </recommendedName>
    <alternativeName>
        <fullName evidence="9 10">Phosphotyrosyl phosphatase activator</fullName>
    </alternativeName>
</protein>
<keyword evidence="5 10" id="KW-0963">Cytoplasm</keyword>
<dbReference type="EMBL" id="GBHO01018158">
    <property type="protein sequence ID" value="JAG25446.1"/>
    <property type="molecule type" value="Transcribed_RNA"/>
</dbReference>
<reference evidence="12" key="2">
    <citation type="submission" date="2014-07" db="EMBL/GenBank/DDBJ databases">
        <authorList>
            <person name="Hull J."/>
        </authorList>
    </citation>
    <scope>NUCLEOTIDE SEQUENCE</scope>
</reference>
<dbReference type="Gene3D" id="1.20.120.1150">
    <property type="match status" value="1"/>
</dbReference>
<dbReference type="EMBL" id="GDHC01008800">
    <property type="protein sequence ID" value="JAQ09829.1"/>
    <property type="molecule type" value="Transcribed_RNA"/>
</dbReference>
<evidence type="ECO:0000256" key="4">
    <source>
        <dbReference type="ARBA" id="ARBA00013194"/>
    </source>
</evidence>
<dbReference type="InterPro" id="IPR043170">
    <property type="entry name" value="PTPA_C_lid"/>
</dbReference>
<evidence type="ECO:0000256" key="9">
    <source>
        <dbReference type="ARBA" id="ARBA00044820"/>
    </source>
</evidence>
<evidence type="ECO:0000256" key="3">
    <source>
        <dbReference type="ARBA" id="ARBA00011019"/>
    </source>
</evidence>
<dbReference type="Pfam" id="PF03095">
    <property type="entry name" value="PTPA"/>
    <property type="match status" value="1"/>
</dbReference>
<evidence type="ECO:0000256" key="6">
    <source>
        <dbReference type="ARBA" id="ARBA00023110"/>
    </source>
</evidence>
<dbReference type="SUPFAM" id="SSF140984">
    <property type="entry name" value="PTPA-like"/>
    <property type="match status" value="1"/>
</dbReference>
<dbReference type="EMBL" id="GBRD01001103">
    <property type="protein sequence ID" value="JAG64718.1"/>
    <property type="molecule type" value="Transcribed_RNA"/>
</dbReference>
<dbReference type="GO" id="GO:0005737">
    <property type="term" value="C:cytoplasm"/>
    <property type="evidence" value="ECO:0007669"/>
    <property type="project" value="UniProtKB-SubCell"/>
</dbReference>
<organism evidence="12">
    <name type="scientific">Lygus hesperus</name>
    <name type="common">Western plant bug</name>
    <dbReference type="NCBI Taxonomy" id="30085"/>
    <lineage>
        <taxon>Eukaryota</taxon>
        <taxon>Metazoa</taxon>
        <taxon>Ecdysozoa</taxon>
        <taxon>Arthropoda</taxon>
        <taxon>Hexapoda</taxon>
        <taxon>Insecta</taxon>
        <taxon>Pterygota</taxon>
        <taxon>Neoptera</taxon>
        <taxon>Paraneoptera</taxon>
        <taxon>Hemiptera</taxon>
        <taxon>Heteroptera</taxon>
        <taxon>Panheteroptera</taxon>
        <taxon>Cimicomorpha</taxon>
        <taxon>Miridae</taxon>
        <taxon>Mirini</taxon>
        <taxon>Lygus</taxon>
    </lineage>
</organism>
<dbReference type="GO" id="GO:0005634">
    <property type="term" value="C:nucleus"/>
    <property type="evidence" value="ECO:0007669"/>
    <property type="project" value="TreeGrafter"/>
</dbReference>
<dbReference type="CDD" id="cd04087">
    <property type="entry name" value="PTPA"/>
    <property type="match status" value="1"/>
</dbReference>
<dbReference type="GO" id="GO:0008160">
    <property type="term" value="F:protein tyrosine phosphatase activator activity"/>
    <property type="evidence" value="ECO:0007669"/>
    <property type="project" value="TreeGrafter"/>
</dbReference>
<gene>
    <name evidence="12" type="primary">PPP2R4</name>
    <name evidence="12" type="ORF">CM83_38180</name>
    <name evidence="14" type="ORF">g.33917</name>
</gene>
<evidence type="ECO:0000313" key="14">
    <source>
        <dbReference type="EMBL" id="JAQ09829.1"/>
    </source>
</evidence>
<dbReference type="PANTHER" id="PTHR10012:SF0">
    <property type="entry name" value="SERINE_THREONINE-PROTEIN PHOSPHATASE 2A ACTIVATOR"/>
    <property type="match status" value="1"/>
</dbReference>
<comment type="similarity">
    <text evidence="3 10">Belongs to the PTPA-type PPIase family.</text>
</comment>
<evidence type="ECO:0000313" key="13">
    <source>
        <dbReference type="EMBL" id="JAG64718.1"/>
    </source>
</evidence>
<dbReference type="InterPro" id="IPR037218">
    <property type="entry name" value="PTPA_sf"/>
</dbReference>
<dbReference type="AlphaFoldDB" id="A0A0A9Y1D3"/>
<name>A0A0A9Y1D3_LYGHE</name>
<keyword evidence="7 10" id="KW-0413">Isomerase</keyword>
<comment type="subcellular location">
    <subcellularLocation>
        <location evidence="2 10">Cytoplasm</location>
    </subcellularLocation>
</comment>
<dbReference type="InterPro" id="IPR004327">
    <property type="entry name" value="Phstyr_phstse_ac"/>
</dbReference>
<dbReference type="PANTHER" id="PTHR10012">
    <property type="entry name" value="SERINE/THREONINE-PROTEIN PHOSPHATASE 2A REGULATORY SUBUNIT B"/>
    <property type="match status" value="1"/>
</dbReference>
<keyword evidence="6 10" id="KW-0697">Rotamase</keyword>
<dbReference type="GO" id="GO:0007052">
    <property type="term" value="P:mitotic spindle organization"/>
    <property type="evidence" value="ECO:0007669"/>
    <property type="project" value="TreeGrafter"/>
</dbReference>